<name>A0AAP0PX33_9MAGN</name>
<gene>
    <name evidence="2" type="ORF">Syun_005934</name>
</gene>
<dbReference type="AlphaFoldDB" id="A0AAP0PX33"/>
<evidence type="ECO:0000256" key="1">
    <source>
        <dbReference type="SAM" id="MobiDB-lite"/>
    </source>
</evidence>
<proteinExistence type="predicted"/>
<reference evidence="2 3" key="1">
    <citation type="submission" date="2024-01" db="EMBL/GenBank/DDBJ databases">
        <title>Genome assemblies of Stephania.</title>
        <authorList>
            <person name="Yang L."/>
        </authorList>
    </citation>
    <scope>NUCLEOTIDE SEQUENCE [LARGE SCALE GENOMIC DNA]</scope>
    <source>
        <strain evidence="2">YNDBR</strain>
        <tissue evidence="2">Leaf</tissue>
    </source>
</reference>
<accession>A0AAP0PX33</accession>
<dbReference type="EMBL" id="JBBNAF010000003">
    <property type="protein sequence ID" value="KAK9159593.1"/>
    <property type="molecule type" value="Genomic_DNA"/>
</dbReference>
<comment type="caution">
    <text evidence="2">The sequence shown here is derived from an EMBL/GenBank/DDBJ whole genome shotgun (WGS) entry which is preliminary data.</text>
</comment>
<sequence length="144" mass="16353">MNHTYVRECRRYDPPMVPFNGCFVTQPDVRIPDVFLLNVEPNCTANPYNAACHWLSSISNNSGFPISETHQINPSKTLKNLFELKNHLFSSPFKINQNKSRSAHNIKPLKSQELSIQHPNLTNSHKPGFQSIKTESISAHNSKP</sequence>
<organism evidence="2 3">
    <name type="scientific">Stephania yunnanensis</name>
    <dbReference type="NCBI Taxonomy" id="152371"/>
    <lineage>
        <taxon>Eukaryota</taxon>
        <taxon>Viridiplantae</taxon>
        <taxon>Streptophyta</taxon>
        <taxon>Embryophyta</taxon>
        <taxon>Tracheophyta</taxon>
        <taxon>Spermatophyta</taxon>
        <taxon>Magnoliopsida</taxon>
        <taxon>Ranunculales</taxon>
        <taxon>Menispermaceae</taxon>
        <taxon>Menispermoideae</taxon>
        <taxon>Cissampelideae</taxon>
        <taxon>Stephania</taxon>
    </lineage>
</organism>
<evidence type="ECO:0000313" key="3">
    <source>
        <dbReference type="Proteomes" id="UP001420932"/>
    </source>
</evidence>
<dbReference type="Proteomes" id="UP001420932">
    <property type="component" value="Unassembled WGS sequence"/>
</dbReference>
<feature type="region of interest" description="Disordered" evidence="1">
    <location>
        <begin position="119"/>
        <end position="144"/>
    </location>
</feature>
<evidence type="ECO:0000313" key="2">
    <source>
        <dbReference type="EMBL" id="KAK9159593.1"/>
    </source>
</evidence>
<keyword evidence="3" id="KW-1185">Reference proteome</keyword>
<protein>
    <submittedName>
        <fullName evidence="2">Uncharacterized protein</fullName>
    </submittedName>
</protein>